<protein>
    <submittedName>
        <fullName evidence="1">Uncharacterized protein</fullName>
    </submittedName>
</protein>
<keyword evidence="2" id="KW-1185">Reference proteome</keyword>
<evidence type="ECO:0000313" key="2">
    <source>
        <dbReference type="Proteomes" id="UP001320706"/>
    </source>
</evidence>
<accession>A0ACC3SJY2</accession>
<reference evidence="1" key="1">
    <citation type="submission" date="2024-02" db="EMBL/GenBank/DDBJ databases">
        <title>Metagenome Assembled Genome of Zalaria obscura JY119.</title>
        <authorList>
            <person name="Vighnesh L."/>
            <person name="Jagadeeshwari U."/>
            <person name="Venkata Ramana C."/>
            <person name="Sasikala C."/>
        </authorList>
    </citation>
    <scope>NUCLEOTIDE SEQUENCE</scope>
    <source>
        <strain evidence="1">JY119</strain>
    </source>
</reference>
<evidence type="ECO:0000313" key="1">
    <source>
        <dbReference type="EMBL" id="KAK8216690.1"/>
    </source>
</evidence>
<gene>
    <name evidence="1" type="ORF">M8818_001653</name>
</gene>
<dbReference type="EMBL" id="JAMKPW020000007">
    <property type="protein sequence ID" value="KAK8216690.1"/>
    <property type="molecule type" value="Genomic_DNA"/>
</dbReference>
<proteinExistence type="predicted"/>
<dbReference type="Proteomes" id="UP001320706">
    <property type="component" value="Unassembled WGS sequence"/>
</dbReference>
<sequence>MRFPPVAVFLTFPTPNYIDPITRGKALIITNVVFMALMTAVVALRFYARITLKRWLGLDDWSILASLVWALGLGIVVIFGNTKYGWDRHLWDVAPDLIQNANIIAMTAKLLFTLAATFTRVSLICFYYRLVKDSGIVWFRWVLHCSMLWTIAVCISFVFLTLFQCNPVESYWKFPFLSHSTCLDEGTVTLAAGVVNCISDLLVTVLPIPIVMRLQMPLRQRIGVMVLLSLGIVVTAAGIVRTYFIWFSLIKSWDETWLSYPLWISAAVEIDLAVLCACAPTLKPLRTPPLSRLTSVVSLLSDKLSHHRRSPDPSSHASPLSSQAPSSKPMFNPLRSLRWWQHPRYDFEATQIRDEPRLEMGEVVDEKGSHVRRSPADVEAGTEMGDGGRISIESAELRAY</sequence>
<name>A0ACC3SJY2_9PEZI</name>
<comment type="caution">
    <text evidence="1">The sequence shown here is derived from an EMBL/GenBank/DDBJ whole genome shotgun (WGS) entry which is preliminary data.</text>
</comment>
<organism evidence="1 2">
    <name type="scientific">Zalaria obscura</name>
    <dbReference type="NCBI Taxonomy" id="2024903"/>
    <lineage>
        <taxon>Eukaryota</taxon>
        <taxon>Fungi</taxon>
        <taxon>Dikarya</taxon>
        <taxon>Ascomycota</taxon>
        <taxon>Pezizomycotina</taxon>
        <taxon>Dothideomycetes</taxon>
        <taxon>Dothideomycetidae</taxon>
        <taxon>Dothideales</taxon>
        <taxon>Zalariaceae</taxon>
        <taxon>Zalaria</taxon>
    </lineage>
</organism>